<gene>
    <name evidence="2" type="ORF">Scaly_0610000</name>
</gene>
<dbReference type="Pfam" id="PF13952">
    <property type="entry name" value="DUF4216"/>
    <property type="match status" value="1"/>
</dbReference>
<dbReference type="PANTHER" id="PTHR48258:SF4">
    <property type="entry name" value="DUF4216 DOMAIN-CONTAINING PROTEIN"/>
    <property type="match status" value="1"/>
</dbReference>
<dbReference type="EMBL" id="JACGWM010000003">
    <property type="protein sequence ID" value="KAL0383227.1"/>
    <property type="molecule type" value="Genomic_DNA"/>
</dbReference>
<evidence type="ECO:0000259" key="1">
    <source>
        <dbReference type="Pfam" id="PF13952"/>
    </source>
</evidence>
<protein>
    <recommendedName>
        <fullName evidence="1">DUF4216 domain-containing protein</fullName>
    </recommendedName>
</protein>
<comment type="caution">
    <text evidence="2">The sequence shown here is derived from an EMBL/GenBank/DDBJ whole genome shotgun (WGS) entry which is preliminary data.</text>
</comment>
<proteinExistence type="predicted"/>
<dbReference type="AlphaFoldDB" id="A0AAW2RTG3"/>
<dbReference type="InterPro" id="IPR025312">
    <property type="entry name" value="DUF4216"/>
</dbReference>
<evidence type="ECO:0000313" key="2">
    <source>
        <dbReference type="EMBL" id="KAL0383227.1"/>
    </source>
</evidence>
<feature type="domain" description="DUF4216" evidence="1">
    <location>
        <begin position="163"/>
        <end position="217"/>
    </location>
</feature>
<reference evidence="2" key="1">
    <citation type="submission" date="2020-06" db="EMBL/GenBank/DDBJ databases">
        <authorList>
            <person name="Li T."/>
            <person name="Hu X."/>
            <person name="Zhang T."/>
            <person name="Song X."/>
            <person name="Zhang H."/>
            <person name="Dai N."/>
            <person name="Sheng W."/>
            <person name="Hou X."/>
            <person name="Wei L."/>
        </authorList>
    </citation>
    <scope>NUCLEOTIDE SEQUENCE</scope>
    <source>
        <strain evidence="2">KEN8</strain>
        <tissue evidence="2">Leaf</tissue>
    </source>
</reference>
<organism evidence="2">
    <name type="scientific">Sesamum calycinum</name>
    <dbReference type="NCBI Taxonomy" id="2727403"/>
    <lineage>
        <taxon>Eukaryota</taxon>
        <taxon>Viridiplantae</taxon>
        <taxon>Streptophyta</taxon>
        <taxon>Embryophyta</taxon>
        <taxon>Tracheophyta</taxon>
        <taxon>Spermatophyta</taxon>
        <taxon>Magnoliopsida</taxon>
        <taxon>eudicotyledons</taxon>
        <taxon>Gunneridae</taxon>
        <taxon>Pentapetalae</taxon>
        <taxon>asterids</taxon>
        <taxon>lamiids</taxon>
        <taxon>Lamiales</taxon>
        <taxon>Pedaliaceae</taxon>
        <taxon>Sesamum</taxon>
    </lineage>
</organism>
<accession>A0AAW2RTG3</accession>
<sequence>MDGDKIRCLCRKCKNAKFGTADEDYFETPSVPQVSEEPIPTGHVEGVPHNGTRSCPVGVGPSSYCYGGDPYDYDESGLADRFSDVVHVVNQPLILPSDHTLLGDCYNTKKLVKDLSLPVEKIHSCKDDCMLYWKDDVDLEYCKFCGDARSCILLTNPLIPNLHIVLFKYRWVDPVRGMKVHLIYHLVDVNFKKLYQNDDPFIIAQQAVQVYFTKYPIAYQLEEVVPVPIVAVDNQSYNLRDPNGVQVVLEAVEEVMKRHGGKVNYGWGKYMLKFLCERYDVFSKLVSRSEVVWNKRLKFESRIGKYYVNTYKDLWVELCQLFAESDDFDSRTLEEVEPECKDVNLGKEPEAVVVETSTPEVKVDSDPFRCGYVSDNPASTSSL</sequence>
<dbReference type="PANTHER" id="PTHR48258">
    <property type="entry name" value="DUF4218 DOMAIN-CONTAINING PROTEIN-RELATED"/>
    <property type="match status" value="1"/>
</dbReference>
<name>A0AAW2RTG3_9LAMI</name>
<reference evidence="2" key="2">
    <citation type="journal article" date="2024" name="Plant">
        <title>Genomic evolution and insights into agronomic trait innovations of Sesamum species.</title>
        <authorList>
            <person name="Miao H."/>
            <person name="Wang L."/>
            <person name="Qu L."/>
            <person name="Liu H."/>
            <person name="Sun Y."/>
            <person name="Le M."/>
            <person name="Wang Q."/>
            <person name="Wei S."/>
            <person name="Zheng Y."/>
            <person name="Lin W."/>
            <person name="Duan Y."/>
            <person name="Cao H."/>
            <person name="Xiong S."/>
            <person name="Wang X."/>
            <person name="Wei L."/>
            <person name="Li C."/>
            <person name="Ma Q."/>
            <person name="Ju M."/>
            <person name="Zhao R."/>
            <person name="Li G."/>
            <person name="Mu C."/>
            <person name="Tian Q."/>
            <person name="Mei H."/>
            <person name="Zhang T."/>
            <person name="Gao T."/>
            <person name="Zhang H."/>
        </authorList>
    </citation>
    <scope>NUCLEOTIDE SEQUENCE</scope>
    <source>
        <strain evidence="2">KEN8</strain>
    </source>
</reference>